<organism evidence="1 2">
    <name type="scientific">Sphenostylis stenocarpa</name>
    <dbReference type="NCBI Taxonomy" id="92480"/>
    <lineage>
        <taxon>Eukaryota</taxon>
        <taxon>Viridiplantae</taxon>
        <taxon>Streptophyta</taxon>
        <taxon>Embryophyta</taxon>
        <taxon>Tracheophyta</taxon>
        <taxon>Spermatophyta</taxon>
        <taxon>Magnoliopsida</taxon>
        <taxon>eudicotyledons</taxon>
        <taxon>Gunneridae</taxon>
        <taxon>Pentapetalae</taxon>
        <taxon>rosids</taxon>
        <taxon>fabids</taxon>
        <taxon>Fabales</taxon>
        <taxon>Fabaceae</taxon>
        <taxon>Papilionoideae</taxon>
        <taxon>50 kb inversion clade</taxon>
        <taxon>NPAAA clade</taxon>
        <taxon>indigoferoid/millettioid clade</taxon>
        <taxon>Phaseoleae</taxon>
        <taxon>Sphenostylis</taxon>
    </lineage>
</organism>
<dbReference type="Gramene" id="rna-AYBTSS11_LOCUS6615">
    <property type="protein sequence ID" value="CAJ1933903.1"/>
    <property type="gene ID" value="gene-AYBTSS11_LOCUS6615"/>
</dbReference>
<evidence type="ECO:0000313" key="2">
    <source>
        <dbReference type="Proteomes" id="UP001189624"/>
    </source>
</evidence>
<dbReference type="AlphaFoldDB" id="A0AA86SAQ9"/>
<proteinExistence type="predicted"/>
<sequence>MAPTIINYGASSSSDGLCIIVLAPDSPLVGTSPAAMVGLMGVAGPVVYMHERRSIIPLHKQLCMATTTSAWRMVGTKKQLHDNLCMTISGGEGGPCGCAPVWSPINVDPWLYLRGTVNIVVSLSHEELRSYLLPQVKIGSYRMHPSWKQKLGNDGSKNGNEKLEPKTLFLQL</sequence>
<evidence type="ECO:0000313" key="1">
    <source>
        <dbReference type="EMBL" id="CAJ1933903.1"/>
    </source>
</evidence>
<name>A0AA86SAQ9_9FABA</name>
<protein>
    <submittedName>
        <fullName evidence="1">Uncharacterized protein</fullName>
    </submittedName>
</protein>
<keyword evidence="2" id="KW-1185">Reference proteome</keyword>
<gene>
    <name evidence="1" type="ORF">AYBTSS11_LOCUS6615</name>
</gene>
<dbReference type="Proteomes" id="UP001189624">
    <property type="component" value="Chromosome 2"/>
</dbReference>
<dbReference type="EMBL" id="OY731399">
    <property type="protein sequence ID" value="CAJ1933903.1"/>
    <property type="molecule type" value="Genomic_DNA"/>
</dbReference>
<accession>A0AA86SAQ9</accession>
<reference evidence="1" key="1">
    <citation type="submission" date="2023-10" db="EMBL/GenBank/DDBJ databases">
        <authorList>
            <person name="Domelevo Entfellner J.-B."/>
        </authorList>
    </citation>
    <scope>NUCLEOTIDE SEQUENCE</scope>
</reference>